<accession>A0ABP7WBV0</accession>
<dbReference type="Proteomes" id="UP001500683">
    <property type="component" value="Unassembled WGS sequence"/>
</dbReference>
<evidence type="ECO:0000313" key="2">
    <source>
        <dbReference type="EMBL" id="GAA4084536.1"/>
    </source>
</evidence>
<evidence type="ECO:0000256" key="1">
    <source>
        <dbReference type="SAM" id="MobiDB-lite"/>
    </source>
</evidence>
<proteinExistence type="predicted"/>
<feature type="compositionally biased region" description="Basic and acidic residues" evidence="1">
    <location>
        <begin position="42"/>
        <end position="51"/>
    </location>
</feature>
<protein>
    <submittedName>
        <fullName evidence="2">Uncharacterized protein</fullName>
    </submittedName>
</protein>
<keyword evidence="3" id="KW-1185">Reference proteome</keyword>
<organism evidence="2 3">
    <name type="scientific">Actinomadura miaoliensis</name>
    <dbReference type="NCBI Taxonomy" id="430685"/>
    <lineage>
        <taxon>Bacteria</taxon>
        <taxon>Bacillati</taxon>
        <taxon>Actinomycetota</taxon>
        <taxon>Actinomycetes</taxon>
        <taxon>Streptosporangiales</taxon>
        <taxon>Thermomonosporaceae</taxon>
        <taxon>Actinomadura</taxon>
    </lineage>
</organism>
<feature type="compositionally biased region" description="Low complexity" evidence="1">
    <location>
        <begin position="70"/>
        <end position="79"/>
    </location>
</feature>
<reference evidence="3" key="1">
    <citation type="journal article" date="2019" name="Int. J. Syst. Evol. Microbiol.">
        <title>The Global Catalogue of Microorganisms (GCM) 10K type strain sequencing project: providing services to taxonomists for standard genome sequencing and annotation.</title>
        <authorList>
            <consortium name="The Broad Institute Genomics Platform"/>
            <consortium name="The Broad Institute Genome Sequencing Center for Infectious Disease"/>
            <person name="Wu L."/>
            <person name="Ma J."/>
        </authorList>
    </citation>
    <scope>NUCLEOTIDE SEQUENCE [LARGE SCALE GENOMIC DNA]</scope>
    <source>
        <strain evidence="3">JCM 16702</strain>
    </source>
</reference>
<evidence type="ECO:0000313" key="3">
    <source>
        <dbReference type="Proteomes" id="UP001500683"/>
    </source>
</evidence>
<gene>
    <name evidence="2" type="ORF">GCM10022214_50490</name>
</gene>
<dbReference type="EMBL" id="BAAAZG010000037">
    <property type="protein sequence ID" value="GAA4084536.1"/>
    <property type="molecule type" value="Genomic_DNA"/>
</dbReference>
<feature type="region of interest" description="Disordered" evidence="1">
    <location>
        <begin position="22"/>
        <end position="79"/>
    </location>
</feature>
<comment type="caution">
    <text evidence="2">The sequence shown here is derived from an EMBL/GenBank/DDBJ whole genome shotgun (WGS) entry which is preliminary data.</text>
</comment>
<name>A0ABP7WBV0_9ACTN</name>
<sequence>MDREDDCGEAHERQCQKREHIGACGHLNEQPDDPRAHRRAGRYQEDGDKHRSATQVIAERPGRHGGAAGARGRAARAPW</sequence>